<sequence>MTGLFSGLKKKFRLADKFKAATTLTAASGAGQSTVGSPDGRRKSTAPSNVSVQRDIHQDPTPQPARALRRLTSPPEAPSSDLATHTTSVIFVGNPGVGKSALLNALGGTFDSGFSRVSGLTRQATTQELELKGRPIRLVDMPGIYDSGRENKEGNFLRNLELLQATLNNGDDYVLFFVISPRRGRIDSSDLALLKLVLDNIESGPTVGLIFTQIRKVNVASVQTPTYTSSLYNLLRGADCKNMNLLDYAEQTLVLCNHVEKIGFSQAEKDEIRNYVLSFQPKRIQVQDLVSGVVAHYFETLRQVLQP</sequence>
<reference evidence="3" key="1">
    <citation type="submission" date="2021-11" db="EMBL/GenBank/DDBJ databases">
        <authorList>
            <person name="Herlambang A."/>
            <person name="Guo Y."/>
            <person name="Takashima Y."/>
            <person name="Nishizawa T."/>
        </authorList>
    </citation>
    <scope>NUCLEOTIDE SEQUENCE</scope>
    <source>
        <strain evidence="3">E1425</strain>
    </source>
</reference>
<evidence type="ECO:0000259" key="2">
    <source>
        <dbReference type="Pfam" id="PF01926"/>
    </source>
</evidence>
<dbReference type="SUPFAM" id="SSF52540">
    <property type="entry name" value="P-loop containing nucleoside triphosphate hydrolases"/>
    <property type="match status" value="1"/>
</dbReference>
<dbReference type="PRINTS" id="PR00326">
    <property type="entry name" value="GTP1OBG"/>
</dbReference>
<keyword evidence="4" id="KW-1185">Reference proteome</keyword>
<name>A0A9P3HI90_9FUNG</name>
<feature type="domain" description="G" evidence="2">
    <location>
        <begin position="89"/>
        <end position="197"/>
    </location>
</feature>
<dbReference type="InterPro" id="IPR006073">
    <property type="entry name" value="GTP-bd"/>
</dbReference>
<feature type="region of interest" description="Disordered" evidence="1">
    <location>
        <begin position="27"/>
        <end position="82"/>
    </location>
</feature>
<proteinExistence type="predicted"/>
<dbReference type="OrthoDB" id="8954335at2759"/>
<protein>
    <recommendedName>
        <fullName evidence="2">G domain-containing protein</fullName>
    </recommendedName>
</protein>
<dbReference type="Proteomes" id="UP000827284">
    <property type="component" value="Unassembled WGS sequence"/>
</dbReference>
<dbReference type="AlphaFoldDB" id="A0A9P3HI90"/>
<dbReference type="Gene3D" id="3.40.50.300">
    <property type="entry name" value="P-loop containing nucleotide triphosphate hydrolases"/>
    <property type="match status" value="1"/>
</dbReference>
<evidence type="ECO:0000313" key="3">
    <source>
        <dbReference type="EMBL" id="GJJ77060.1"/>
    </source>
</evidence>
<dbReference type="Pfam" id="PF01926">
    <property type="entry name" value="MMR_HSR1"/>
    <property type="match status" value="1"/>
</dbReference>
<organism evidence="3 4">
    <name type="scientific">Entomortierella parvispora</name>
    <dbReference type="NCBI Taxonomy" id="205924"/>
    <lineage>
        <taxon>Eukaryota</taxon>
        <taxon>Fungi</taxon>
        <taxon>Fungi incertae sedis</taxon>
        <taxon>Mucoromycota</taxon>
        <taxon>Mortierellomycotina</taxon>
        <taxon>Mortierellomycetes</taxon>
        <taxon>Mortierellales</taxon>
        <taxon>Mortierellaceae</taxon>
        <taxon>Entomortierella</taxon>
    </lineage>
</organism>
<evidence type="ECO:0000313" key="4">
    <source>
        <dbReference type="Proteomes" id="UP000827284"/>
    </source>
</evidence>
<accession>A0A9P3HI90</accession>
<dbReference type="EMBL" id="BQFW01000013">
    <property type="protein sequence ID" value="GJJ77060.1"/>
    <property type="molecule type" value="Genomic_DNA"/>
</dbReference>
<dbReference type="InterPro" id="IPR027417">
    <property type="entry name" value="P-loop_NTPase"/>
</dbReference>
<dbReference type="CDD" id="cd00882">
    <property type="entry name" value="Ras_like_GTPase"/>
    <property type="match status" value="1"/>
</dbReference>
<comment type="caution">
    <text evidence="3">The sequence shown here is derived from an EMBL/GenBank/DDBJ whole genome shotgun (WGS) entry which is preliminary data.</text>
</comment>
<reference evidence="3" key="2">
    <citation type="journal article" date="2022" name="Microbiol. Resour. Announc.">
        <title>Whole-Genome Sequence of Entomortierella parvispora E1425, a Mucoromycotan Fungus Associated with Burkholderiaceae-Related Endosymbiotic Bacteria.</title>
        <authorList>
            <person name="Herlambang A."/>
            <person name="Guo Y."/>
            <person name="Takashima Y."/>
            <person name="Narisawa K."/>
            <person name="Ohta H."/>
            <person name="Nishizawa T."/>
        </authorList>
    </citation>
    <scope>NUCLEOTIDE SEQUENCE</scope>
    <source>
        <strain evidence="3">E1425</strain>
    </source>
</reference>
<dbReference type="GO" id="GO:0005525">
    <property type="term" value="F:GTP binding"/>
    <property type="evidence" value="ECO:0007669"/>
    <property type="project" value="InterPro"/>
</dbReference>
<evidence type="ECO:0000256" key="1">
    <source>
        <dbReference type="SAM" id="MobiDB-lite"/>
    </source>
</evidence>
<gene>
    <name evidence="3" type="ORF">EMPS_09419</name>
</gene>